<reference evidence="2 3" key="1">
    <citation type="submission" date="2018-08" db="EMBL/GenBank/DDBJ databases">
        <authorList>
            <person name="Laetsch R D."/>
            <person name="Stevens L."/>
            <person name="Kumar S."/>
            <person name="Blaxter L. M."/>
        </authorList>
    </citation>
    <scope>NUCLEOTIDE SEQUENCE [LARGE SCALE GENOMIC DNA]</scope>
</reference>
<gene>
    <name evidence="2" type="ORF">NAV_LOCUS2791</name>
</gene>
<evidence type="ECO:0000313" key="3">
    <source>
        <dbReference type="Proteomes" id="UP000276991"/>
    </source>
</evidence>
<dbReference type="EMBL" id="UPTC01000317">
    <property type="protein sequence ID" value="VBB27961.1"/>
    <property type="molecule type" value="Genomic_DNA"/>
</dbReference>
<organism evidence="2 3">
    <name type="scientific">Acanthocheilonema viteae</name>
    <name type="common">Filarial nematode worm</name>
    <name type="synonym">Dipetalonema viteae</name>
    <dbReference type="NCBI Taxonomy" id="6277"/>
    <lineage>
        <taxon>Eukaryota</taxon>
        <taxon>Metazoa</taxon>
        <taxon>Ecdysozoa</taxon>
        <taxon>Nematoda</taxon>
        <taxon>Chromadorea</taxon>
        <taxon>Rhabditida</taxon>
        <taxon>Spirurina</taxon>
        <taxon>Spiruromorpha</taxon>
        <taxon>Filarioidea</taxon>
        <taxon>Onchocercidae</taxon>
        <taxon>Acanthocheilonema</taxon>
    </lineage>
</organism>
<feature type="region of interest" description="Disordered" evidence="1">
    <location>
        <begin position="1"/>
        <end position="73"/>
    </location>
</feature>
<evidence type="ECO:0000313" key="2">
    <source>
        <dbReference type="EMBL" id="VBB27961.1"/>
    </source>
</evidence>
<feature type="compositionally biased region" description="Polar residues" evidence="1">
    <location>
        <begin position="44"/>
        <end position="68"/>
    </location>
</feature>
<name>A0A498S8U0_ACAVI</name>
<evidence type="ECO:0000256" key="1">
    <source>
        <dbReference type="SAM" id="MobiDB-lite"/>
    </source>
</evidence>
<accession>A0A498S8U0</accession>
<protein>
    <submittedName>
        <fullName evidence="2">Uncharacterized protein</fullName>
    </submittedName>
</protein>
<dbReference type="AlphaFoldDB" id="A0A498S8U0"/>
<sequence length="104" mass="11808">MEPVVKKMRMQEEIQMTDAQQQQQQQQQTGMLNGQLQGQMAQQSVQMSTRSSMLQSFRQQQIVQSGNHRGQMCPFHRQMNAQGFTAIRPEVPTADQNGGVRGSE</sequence>
<feature type="compositionally biased region" description="Low complexity" evidence="1">
    <location>
        <begin position="16"/>
        <end position="43"/>
    </location>
</feature>
<keyword evidence="3" id="KW-1185">Reference proteome</keyword>
<dbReference type="Proteomes" id="UP000276991">
    <property type="component" value="Unassembled WGS sequence"/>
</dbReference>
<proteinExistence type="predicted"/>